<dbReference type="GO" id="GO:0033765">
    <property type="term" value="F:steroid dehydrogenase activity, acting on the CH-CH group of donors"/>
    <property type="evidence" value="ECO:0007669"/>
    <property type="project" value="UniProtKB-ARBA"/>
</dbReference>
<evidence type="ECO:0000256" key="11">
    <source>
        <dbReference type="ARBA" id="ARBA00048305"/>
    </source>
</evidence>
<evidence type="ECO:0000256" key="7">
    <source>
        <dbReference type="ARBA" id="ARBA00022642"/>
    </source>
</evidence>
<protein>
    <recommendedName>
        <fullName evidence="5 12">L-aspartate oxidase</fullName>
        <ecNumber evidence="4 12">1.4.3.16</ecNumber>
    </recommendedName>
</protein>
<feature type="domain" description="FAD-dependent oxidoreductase 2 FAD-binding" evidence="15">
    <location>
        <begin position="36"/>
        <end position="417"/>
    </location>
</feature>
<comment type="catalytic activity">
    <reaction evidence="11">
        <text>L-aspartate + O2 = iminosuccinate + H2O2</text>
        <dbReference type="Rhea" id="RHEA:25876"/>
        <dbReference type="ChEBI" id="CHEBI:15379"/>
        <dbReference type="ChEBI" id="CHEBI:16240"/>
        <dbReference type="ChEBI" id="CHEBI:29991"/>
        <dbReference type="ChEBI" id="CHEBI:77875"/>
        <dbReference type="EC" id="1.4.3.16"/>
    </reaction>
    <physiologicalReaction direction="left-to-right" evidence="11">
        <dbReference type="Rhea" id="RHEA:25877"/>
    </physiologicalReaction>
</comment>
<dbReference type="NCBIfam" id="TIGR00551">
    <property type="entry name" value="nadB"/>
    <property type="match status" value="1"/>
</dbReference>
<evidence type="ECO:0000256" key="9">
    <source>
        <dbReference type="ARBA" id="ARBA00023002"/>
    </source>
</evidence>
<organism evidence="17 18">
    <name type="scientific">Microlunatus elymi</name>
    <dbReference type="NCBI Taxonomy" id="2596828"/>
    <lineage>
        <taxon>Bacteria</taxon>
        <taxon>Bacillati</taxon>
        <taxon>Actinomycetota</taxon>
        <taxon>Actinomycetes</taxon>
        <taxon>Propionibacteriales</taxon>
        <taxon>Propionibacteriaceae</taxon>
        <taxon>Microlunatus</taxon>
    </lineage>
</organism>
<sequence>MITEADTSWRRPPADSRPLIPTVLPTSPVSRRDETDVIIIGSGAAGMSAALPLLDSGRRVTMITKGRPGDGSTAWAQGGLAAVLAPTDSLRSHLEDTLTAGAGLCDAETVAELVAAAPGTIERLTALGARFDLDDHGRYALGLEGGHHARRIVHAGGDASGAEVARTLATRVLSLSKDSKLELREQTTVVDLLTDDHGITGVRVIDSAGRIGEIAAPAVILAAGGIGQAWETTTNPATATGDGVALALRAGAVIRDLEFVQFHPTVLVVPEDHRRPGDRGVLISEAVRGEGARLVDRRGTLIMDGKHPLGDLAPRDVVASAMHTHLMDTGDDHLFLDGTMLGEQVWRQHFPTILELCQARGVDPITEPIPVRPAEHYSCGGVLAGLDGRTTVPGLYAVGEVASTGVQGANRLASNSLTEAVIAGNLVGSLLTRGAAERGDALTHALEASSGCASLPDEFQTPDPPRAKASPRSARAGRDATSAAAVGNLENHAVVAGARAGIVSSVSRGAGVQRDEAELVVLLKSLGEVELSERAVGVAEVEATNLYTVAVAVATAAVARAESRGCHRRADYPGPDPAWRRHSLLRLGADGLEITHSDQIADSGEFA</sequence>
<dbReference type="PRINTS" id="PR00368">
    <property type="entry name" value="FADPNR"/>
</dbReference>
<keyword evidence="6 13" id="KW-0285">Flavoprotein</keyword>
<evidence type="ECO:0000256" key="3">
    <source>
        <dbReference type="ARBA" id="ARBA00008562"/>
    </source>
</evidence>
<dbReference type="SUPFAM" id="SSF46977">
    <property type="entry name" value="Succinate dehydrogenase/fumarate reductase flavoprotein C-terminal domain"/>
    <property type="match status" value="1"/>
</dbReference>
<feature type="domain" description="Fumarate reductase/succinate dehydrogenase flavoprotein-like C-terminal" evidence="16">
    <location>
        <begin position="541"/>
        <end position="588"/>
    </location>
</feature>
<feature type="compositionally biased region" description="Low complexity" evidence="14">
    <location>
        <begin position="467"/>
        <end position="480"/>
    </location>
</feature>
<dbReference type="OrthoDB" id="9805351at2"/>
<evidence type="ECO:0000256" key="13">
    <source>
        <dbReference type="RuleBase" id="RU362049"/>
    </source>
</evidence>
<dbReference type="PRINTS" id="PR00411">
    <property type="entry name" value="PNDRDTASEI"/>
</dbReference>
<comment type="similarity">
    <text evidence="3 13">Belongs to the FAD-dependent oxidoreductase 2 family. NadB subfamily.</text>
</comment>
<evidence type="ECO:0000256" key="2">
    <source>
        <dbReference type="ARBA" id="ARBA00004950"/>
    </source>
</evidence>
<dbReference type="Pfam" id="PF00890">
    <property type="entry name" value="FAD_binding_2"/>
    <property type="match status" value="1"/>
</dbReference>
<comment type="function">
    <text evidence="10">Catalyzes the oxidation of L-aspartate to iminoaspartate, the first step in the de novo biosynthesis of NAD(+).</text>
</comment>
<evidence type="ECO:0000256" key="4">
    <source>
        <dbReference type="ARBA" id="ARBA00012173"/>
    </source>
</evidence>
<dbReference type="AlphaFoldDB" id="A0A516Q473"/>
<dbReference type="EMBL" id="CP041692">
    <property type="protein sequence ID" value="QDP98011.1"/>
    <property type="molecule type" value="Genomic_DNA"/>
</dbReference>
<accession>A0A516Q473</accession>
<dbReference type="InterPro" id="IPR003953">
    <property type="entry name" value="FAD-dep_OxRdtase_2_FAD-bd"/>
</dbReference>
<dbReference type="Gene3D" id="1.20.58.100">
    <property type="entry name" value="Fumarate reductase/succinate dehydrogenase flavoprotein-like, C-terminal domain"/>
    <property type="match status" value="1"/>
</dbReference>
<evidence type="ECO:0000259" key="15">
    <source>
        <dbReference type="Pfam" id="PF00890"/>
    </source>
</evidence>
<dbReference type="Gene3D" id="3.90.700.10">
    <property type="entry name" value="Succinate dehydrogenase/fumarate reductase flavoprotein, catalytic domain"/>
    <property type="match status" value="1"/>
</dbReference>
<evidence type="ECO:0000256" key="14">
    <source>
        <dbReference type="SAM" id="MobiDB-lite"/>
    </source>
</evidence>
<keyword evidence="9 13" id="KW-0560">Oxidoreductase</keyword>
<dbReference type="Gene3D" id="3.50.50.60">
    <property type="entry name" value="FAD/NAD(P)-binding domain"/>
    <property type="match status" value="1"/>
</dbReference>
<dbReference type="FunFam" id="3.90.700.10:FF:000002">
    <property type="entry name" value="L-aspartate oxidase"/>
    <property type="match status" value="1"/>
</dbReference>
<evidence type="ECO:0000256" key="8">
    <source>
        <dbReference type="ARBA" id="ARBA00022827"/>
    </source>
</evidence>
<proteinExistence type="inferred from homology"/>
<comment type="subcellular location">
    <subcellularLocation>
        <location evidence="13">Cytoplasm</location>
    </subcellularLocation>
</comment>
<comment type="pathway">
    <text evidence="2 13">Cofactor biosynthesis; NAD(+) biosynthesis; iminoaspartate from L-aspartate (oxidase route): step 1/1.</text>
</comment>
<evidence type="ECO:0000256" key="6">
    <source>
        <dbReference type="ARBA" id="ARBA00022630"/>
    </source>
</evidence>
<dbReference type="InterPro" id="IPR037099">
    <property type="entry name" value="Fum_R/Succ_DH_flav-like_C_sf"/>
</dbReference>
<dbReference type="Pfam" id="PF02910">
    <property type="entry name" value="Succ_DH_flav_C"/>
    <property type="match status" value="1"/>
</dbReference>
<dbReference type="SUPFAM" id="SSF56425">
    <property type="entry name" value="Succinate dehydrogenase/fumarate reductase flavoprotein, catalytic domain"/>
    <property type="match status" value="1"/>
</dbReference>
<dbReference type="PANTHER" id="PTHR42716">
    <property type="entry name" value="L-ASPARTATE OXIDASE"/>
    <property type="match status" value="1"/>
</dbReference>
<evidence type="ECO:0000313" key="17">
    <source>
        <dbReference type="EMBL" id="QDP98011.1"/>
    </source>
</evidence>
<gene>
    <name evidence="17" type="primary">nadB</name>
    <name evidence="17" type="ORF">FOE78_20805</name>
</gene>
<reference evidence="17 18" key="1">
    <citation type="submission" date="2019-07" db="EMBL/GenBank/DDBJ databases">
        <title>Microlunatus dokdonensis sp. nov. isolated from the rhizospheric soil of the wild plant Elymus tsukushiensis.</title>
        <authorList>
            <person name="Ghim S.-Y."/>
            <person name="Hwang Y.-J."/>
            <person name="Son J.-S."/>
            <person name="Shin J.-H."/>
        </authorList>
    </citation>
    <scope>NUCLEOTIDE SEQUENCE [LARGE SCALE GENOMIC DNA]</scope>
    <source>
        <strain evidence="17 18">KUDC0627</strain>
    </source>
</reference>
<dbReference type="InterPro" id="IPR036188">
    <property type="entry name" value="FAD/NAD-bd_sf"/>
</dbReference>
<dbReference type="GO" id="GO:0034628">
    <property type="term" value="P:'de novo' NAD+ biosynthetic process from L-aspartate"/>
    <property type="evidence" value="ECO:0007669"/>
    <property type="project" value="TreeGrafter"/>
</dbReference>
<name>A0A516Q473_9ACTN</name>
<dbReference type="SUPFAM" id="SSF51905">
    <property type="entry name" value="FAD/NAD(P)-binding domain"/>
    <property type="match status" value="1"/>
</dbReference>
<dbReference type="RefSeq" id="WP_143987958.1">
    <property type="nucleotide sequence ID" value="NZ_CP041692.1"/>
</dbReference>
<dbReference type="GO" id="GO:0008734">
    <property type="term" value="F:L-aspartate oxidase activity"/>
    <property type="evidence" value="ECO:0007669"/>
    <property type="project" value="UniProtKB-UniRule"/>
</dbReference>
<feature type="region of interest" description="Disordered" evidence="14">
    <location>
        <begin position="453"/>
        <end position="480"/>
    </location>
</feature>
<evidence type="ECO:0000313" key="18">
    <source>
        <dbReference type="Proteomes" id="UP000319263"/>
    </source>
</evidence>
<evidence type="ECO:0000256" key="1">
    <source>
        <dbReference type="ARBA" id="ARBA00001974"/>
    </source>
</evidence>
<dbReference type="PANTHER" id="PTHR42716:SF2">
    <property type="entry name" value="L-ASPARTATE OXIDASE, CHLOROPLASTIC"/>
    <property type="match status" value="1"/>
</dbReference>
<evidence type="ECO:0000256" key="10">
    <source>
        <dbReference type="ARBA" id="ARBA00029426"/>
    </source>
</evidence>
<comment type="cofactor">
    <cofactor evidence="1 13">
        <name>FAD</name>
        <dbReference type="ChEBI" id="CHEBI:57692"/>
    </cofactor>
</comment>
<dbReference type="GO" id="GO:0005737">
    <property type="term" value="C:cytoplasm"/>
    <property type="evidence" value="ECO:0007669"/>
    <property type="project" value="UniProtKB-SubCell"/>
</dbReference>
<dbReference type="InterPro" id="IPR005288">
    <property type="entry name" value="NadB"/>
</dbReference>
<keyword evidence="8 13" id="KW-0274">FAD</keyword>
<dbReference type="UniPathway" id="UPA00253">
    <property type="reaction ID" value="UER00326"/>
</dbReference>
<evidence type="ECO:0000256" key="12">
    <source>
        <dbReference type="NCBIfam" id="TIGR00551"/>
    </source>
</evidence>
<evidence type="ECO:0000256" key="5">
    <source>
        <dbReference type="ARBA" id="ARBA00021901"/>
    </source>
</evidence>
<evidence type="ECO:0000259" key="16">
    <source>
        <dbReference type="Pfam" id="PF02910"/>
    </source>
</evidence>
<dbReference type="InterPro" id="IPR015939">
    <property type="entry name" value="Fum_Rdtase/Succ_DH_flav-like_C"/>
</dbReference>
<keyword evidence="7 13" id="KW-0662">Pyridine nucleotide biosynthesis</keyword>
<keyword evidence="18" id="KW-1185">Reference proteome</keyword>
<dbReference type="KEGG" id="mik:FOE78_20805"/>
<dbReference type="EC" id="1.4.3.16" evidence="4 12"/>
<dbReference type="Proteomes" id="UP000319263">
    <property type="component" value="Chromosome"/>
</dbReference>
<dbReference type="InterPro" id="IPR027477">
    <property type="entry name" value="Succ_DH/fumarate_Rdtase_cat_sf"/>
</dbReference>